<evidence type="ECO:0000313" key="3">
    <source>
        <dbReference type="Proteomes" id="UP000077069"/>
    </source>
</evidence>
<reference evidence="2 3" key="1">
    <citation type="submission" date="2016-05" db="EMBL/GenBank/DDBJ databases">
        <title>Comparative analysis of secretome profiles of manganese(II)-oxidizing ascomycete fungi.</title>
        <authorList>
            <consortium name="DOE Joint Genome Institute"/>
            <person name="Zeiner C.A."/>
            <person name="Purvine S.O."/>
            <person name="Zink E.M."/>
            <person name="Wu S."/>
            <person name="Pasa-Tolic L."/>
            <person name="Chaput D.L."/>
            <person name="Haridas S."/>
            <person name="Grigoriev I.V."/>
            <person name="Santelli C.M."/>
            <person name="Hansel C.M."/>
        </authorList>
    </citation>
    <scope>NUCLEOTIDE SEQUENCE [LARGE SCALE GENOMIC DNA]</scope>
    <source>
        <strain evidence="2 3">AP3s5-JAC2a</strain>
    </source>
</reference>
<dbReference type="PANTHER" id="PTHR36440">
    <property type="entry name" value="PUTATIVE (AFU_ORTHOLOGUE AFUA_8G07350)-RELATED"/>
    <property type="match status" value="1"/>
</dbReference>
<organism evidence="2 3">
    <name type="scientific">Paraphaeosphaeria sporulosa</name>
    <dbReference type="NCBI Taxonomy" id="1460663"/>
    <lineage>
        <taxon>Eukaryota</taxon>
        <taxon>Fungi</taxon>
        <taxon>Dikarya</taxon>
        <taxon>Ascomycota</taxon>
        <taxon>Pezizomycotina</taxon>
        <taxon>Dothideomycetes</taxon>
        <taxon>Pleosporomycetidae</taxon>
        <taxon>Pleosporales</taxon>
        <taxon>Massarineae</taxon>
        <taxon>Didymosphaeriaceae</taxon>
        <taxon>Paraphaeosphaeria</taxon>
    </lineage>
</organism>
<evidence type="ECO:0000259" key="1">
    <source>
        <dbReference type="Pfam" id="PF07883"/>
    </source>
</evidence>
<gene>
    <name evidence="2" type="ORF">CC84DRAFT_1135099</name>
</gene>
<dbReference type="Pfam" id="PF07883">
    <property type="entry name" value="Cupin_2"/>
    <property type="match status" value="1"/>
</dbReference>
<dbReference type="Proteomes" id="UP000077069">
    <property type="component" value="Unassembled WGS sequence"/>
</dbReference>
<dbReference type="AlphaFoldDB" id="A0A177CZU5"/>
<dbReference type="Gene3D" id="2.60.120.10">
    <property type="entry name" value="Jelly Rolls"/>
    <property type="match status" value="2"/>
</dbReference>
<dbReference type="EMBL" id="KV441548">
    <property type="protein sequence ID" value="OAG12442.1"/>
    <property type="molecule type" value="Genomic_DNA"/>
</dbReference>
<accession>A0A177CZU5</accession>
<dbReference type="InterPro" id="IPR014710">
    <property type="entry name" value="RmlC-like_jellyroll"/>
</dbReference>
<dbReference type="OrthoDB" id="2588190at2759"/>
<dbReference type="PANTHER" id="PTHR36440:SF1">
    <property type="entry name" value="PUTATIVE (AFU_ORTHOLOGUE AFUA_8G07350)-RELATED"/>
    <property type="match status" value="1"/>
</dbReference>
<sequence length="352" mass="38511">MSPLPLSTIPPQTHTSYLLDQLAGERLSIPGSKGVFRILASSAQTSGAIAVFTSGAVLADAPGFHWHEEAHDVFLVTKGYLKLWNGDKCRVMGPGDFAYVPPKVIHNPLLLGPHTETYGLVAPGDWIDFFRHVGESYAGVLVPENDDRDLKSLLIPKLMAAKDRFDVHFQRDPSYQPPEEAPWEESENQLAEPGSPYFLRGNTGPRWVLGGVMSRPFIHAEQTGGKFAISSIESSELYGGSVLGRWMAFKSVDHCFCVLEGLLKVRLGGSESWNEVREGQTLIVAAGETFTIEFGSRYVRAWSFTNGEGIEEVIRKGGESYAGYVIPEAPLNVDEGRLAKAFEELGVSIGQA</sequence>
<dbReference type="SUPFAM" id="SSF51182">
    <property type="entry name" value="RmlC-like cupins"/>
    <property type="match status" value="1"/>
</dbReference>
<dbReference type="CDD" id="cd02215">
    <property type="entry name" value="cupin_QDO_N_C"/>
    <property type="match status" value="1"/>
</dbReference>
<proteinExistence type="predicted"/>
<dbReference type="InterPro" id="IPR013096">
    <property type="entry name" value="Cupin_2"/>
</dbReference>
<protein>
    <submittedName>
        <fullName evidence="2">Cupin domain-containing protein</fullName>
    </submittedName>
</protein>
<dbReference type="STRING" id="1460663.A0A177CZU5"/>
<feature type="domain" description="Cupin type-2" evidence="1">
    <location>
        <begin position="62"/>
        <end position="108"/>
    </location>
</feature>
<dbReference type="InParanoid" id="A0A177CZU5"/>
<dbReference type="InterPro" id="IPR053146">
    <property type="entry name" value="QDO-like"/>
</dbReference>
<name>A0A177CZU5_9PLEO</name>
<dbReference type="InterPro" id="IPR011051">
    <property type="entry name" value="RmlC_Cupin_sf"/>
</dbReference>
<evidence type="ECO:0000313" key="2">
    <source>
        <dbReference type="EMBL" id="OAG12442.1"/>
    </source>
</evidence>
<dbReference type="RefSeq" id="XP_018042807.1">
    <property type="nucleotide sequence ID" value="XM_018176044.1"/>
</dbReference>
<keyword evidence="3" id="KW-1185">Reference proteome</keyword>
<dbReference type="GeneID" id="28759530"/>